<sequence>MRLKELSVELRDRIVSRHRSREGYQNISAALKVPMNTVTSIILKWKKFRTTKTLSRAGRLAKLSSRGRRVLVREVIENPMVTLTELQSSSVEMGEPYRRTTISAALHQSVARWKPLFSKRHMTARLEFAKRHLKTLRP</sequence>
<evidence type="ECO:0008006" key="5">
    <source>
        <dbReference type="Google" id="ProtNLM"/>
    </source>
</evidence>
<feature type="domain" description="Transposase Tc1-like" evidence="1">
    <location>
        <begin position="68"/>
        <end position="134"/>
    </location>
</feature>
<name>A0AAZ3SSC8_ONCTS</name>
<dbReference type="SUPFAM" id="SSF46689">
    <property type="entry name" value="Homeodomain-like"/>
    <property type="match status" value="1"/>
</dbReference>
<dbReference type="Pfam" id="PF25787">
    <property type="entry name" value="HTH_SB"/>
    <property type="match status" value="1"/>
</dbReference>
<evidence type="ECO:0000313" key="4">
    <source>
        <dbReference type="Proteomes" id="UP000694402"/>
    </source>
</evidence>
<evidence type="ECO:0000259" key="2">
    <source>
        <dbReference type="Pfam" id="PF25787"/>
    </source>
</evidence>
<evidence type="ECO:0000313" key="3">
    <source>
        <dbReference type="Ensembl" id="ENSOTSP00005156016.1"/>
    </source>
</evidence>
<reference evidence="3" key="3">
    <citation type="submission" date="2025-09" db="UniProtKB">
        <authorList>
            <consortium name="Ensembl"/>
        </authorList>
    </citation>
    <scope>IDENTIFICATION</scope>
</reference>
<reference evidence="3" key="2">
    <citation type="submission" date="2025-08" db="UniProtKB">
        <authorList>
            <consortium name="Ensembl"/>
        </authorList>
    </citation>
    <scope>IDENTIFICATION</scope>
</reference>
<dbReference type="InterPro" id="IPR057667">
    <property type="entry name" value="HTH_SB"/>
</dbReference>
<proteinExistence type="predicted"/>
<protein>
    <recommendedName>
        <fullName evidence="5">Transposase Tc1-like domain-containing protein</fullName>
    </recommendedName>
</protein>
<dbReference type="GO" id="GO:0003677">
    <property type="term" value="F:DNA binding"/>
    <property type="evidence" value="ECO:0007669"/>
    <property type="project" value="InterPro"/>
</dbReference>
<dbReference type="Ensembl" id="ENSOTST00005193876.1">
    <property type="protein sequence ID" value="ENSOTSP00005156016.1"/>
    <property type="gene ID" value="ENSOTSG00005076777.1"/>
</dbReference>
<feature type="domain" description="Sleeping Beauty transposase HTH" evidence="2">
    <location>
        <begin position="2"/>
        <end position="52"/>
    </location>
</feature>
<reference evidence="4" key="1">
    <citation type="journal article" date="2018" name="PLoS ONE">
        <title>Chinook salmon (Oncorhynchus tshawytscha) genome and transcriptome.</title>
        <authorList>
            <person name="Christensen K.A."/>
            <person name="Leong J.S."/>
            <person name="Sakhrani D."/>
            <person name="Biagi C.A."/>
            <person name="Minkley D.R."/>
            <person name="Withler R.E."/>
            <person name="Rondeau E.B."/>
            <person name="Koop B.F."/>
            <person name="Devlin R.H."/>
        </authorList>
    </citation>
    <scope>NUCLEOTIDE SEQUENCE [LARGE SCALE GENOMIC DNA]</scope>
</reference>
<keyword evidence="4" id="KW-1185">Reference proteome</keyword>
<dbReference type="Proteomes" id="UP000694402">
    <property type="component" value="Unassembled WGS sequence"/>
</dbReference>
<dbReference type="InterPro" id="IPR009057">
    <property type="entry name" value="Homeodomain-like_sf"/>
</dbReference>
<dbReference type="Gene3D" id="1.10.10.10">
    <property type="entry name" value="Winged helix-like DNA-binding domain superfamily/Winged helix DNA-binding domain"/>
    <property type="match status" value="1"/>
</dbReference>
<dbReference type="Pfam" id="PF01498">
    <property type="entry name" value="HTH_Tnp_Tc3_2"/>
    <property type="match status" value="1"/>
</dbReference>
<dbReference type="GO" id="GO:0015074">
    <property type="term" value="P:DNA integration"/>
    <property type="evidence" value="ECO:0007669"/>
    <property type="project" value="InterPro"/>
</dbReference>
<dbReference type="AlphaFoldDB" id="A0AAZ3SSC8"/>
<dbReference type="InterPro" id="IPR036388">
    <property type="entry name" value="WH-like_DNA-bd_sf"/>
</dbReference>
<evidence type="ECO:0000259" key="1">
    <source>
        <dbReference type="Pfam" id="PF01498"/>
    </source>
</evidence>
<dbReference type="GO" id="GO:0006313">
    <property type="term" value="P:DNA transposition"/>
    <property type="evidence" value="ECO:0007669"/>
    <property type="project" value="InterPro"/>
</dbReference>
<organism evidence="3 4">
    <name type="scientific">Oncorhynchus tshawytscha</name>
    <name type="common">Chinook salmon</name>
    <name type="synonym">Salmo tshawytscha</name>
    <dbReference type="NCBI Taxonomy" id="74940"/>
    <lineage>
        <taxon>Eukaryota</taxon>
        <taxon>Metazoa</taxon>
        <taxon>Chordata</taxon>
        <taxon>Craniata</taxon>
        <taxon>Vertebrata</taxon>
        <taxon>Euteleostomi</taxon>
        <taxon>Actinopterygii</taxon>
        <taxon>Neopterygii</taxon>
        <taxon>Teleostei</taxon>
        <taxon>Protacanthopterygii</taxon>
        <taxon>Salmoniformes</taxon>
        <taxon>Salmonidae</taxon>
        <taxon>Salmoninae</taxon>
        <taxon>Oncorhynchus</taxon>
    </lineage>
</organism>
<dbReference type="GeneTree" id="ENSGT01120000271870"/>
<accession>A0AAZ3SSC8</accession>
<dbReference type="InterPro" id="IPR002492">
    <property type="entry name" value="Transposase_Tc1-like"/>
</dbReference>